<proteinExistence type="predicted"/>
<reference evidence="2 3" key="2">
    <citation type="submission" date="2018-11" db="EMBL/GenBank/DDBJ databases">
        <authorList>
            <consortium name="Pathogen Informatics"/>
        </authorList>
    </citation>
    <scope>NUCLEOTIDE SEQUENCE [LARGE SCALE GENOMIC DNA]</scope>
</reference>
<dbReference type="WBParaSite" id="OFLC_0001489801-mRNA-1">
    <property type="protein sequence ID" value="OFLC_0001489801-mRNA-1"/>
    <property type="gene ID" value="OFLC_0001489801"/>
</dbReference>
<evidence type="ECO:0000313" key="2">
    <source>
        <dbReference type="EMBL" id="VDP19424.1"/>
    </source>
</evidence>
<dbReference type="GO" id="GO:0007160">
    <property type="term" value="P:cell-matrix adhesion"/>
    <property type="evidence" value="ECO:0007669"/>
    <property type="project" value="InterPro"/>
</dbReference>
<dbReference type="PROSITE" id="PS51220">
    <property type="entry name" value="NIDO"/>
    <property type="match status" value="1"/>
</dbReference>
<dbReference type="EMBL" id="UZAJ01041321">
    <property type="protein sequence ID" value="VDP19424.1"/>
    <property type="molecule type" value="Genomic_DNA"/>
</dbReference>
<protein>
    <submittedName>
        <fullName evidence="4">NIDO domain-containing protein</fullName>
    </submittedName>
</protein>
<organism evidence="4">
    <name type="scientific">Onchocerca flexuosa</name>
    <dbReference type="NCBI Taxonomy" id="387005"/>
    <lineage>
        <taxon>Eukaryota</taxon>
        <taxon>Metazoa</taxon>
        <taxon>Ecdysozoa</taxon>
        <taxon>Nematoda</taxon>
        <taxon>Chromadorea</taxon>
        <taxon>Rhabditida</taxon>
        <taxon>Spirurina</taxon>
        <taxon>Spiruromorpha</taxon>
        <taxon>Filarioidea</taxon>
        <taxon>Onchocercidae</taxon>
        <taxon>Onchocerca</taxon>
    </lineage>
</organism>
<keyword evidence="3" id="KW-1185">Reference proteome</keyword>
<gene>
    <name evidence="2" type="ORF">OFLC_LOCUS14887</name>
</gene>
<dbReference type="InterPro" id="IPR003886">
    <property type="entry name" value="NIDO_dom"/>
</dbReference>
<dbReference type="Pfam" id="PF06119">
    <property type="entry name" value="NIDO"/>
    <property type="match status" value="1"/>
</dbReference>
<dbReference type="Proteomes" id="UP000267606">
    <property type="component" value="Unassembled WGS sequence"/>
</dbReference>
<dbReference type="STRING" id="387005.A0A183I575"/>
<evidence type="ECO:0000313" key="4">
    <source>
        <dbReference type="WBParaSite" id="OFLC_0001489801-mRNA-1"/>
    </source>
</evidence>
<reference evidence="4" key="1">
    <citation type="submission" date="2016-06" db="UniProtKB">
        <authorList>
            <consortium name="WormBaseParasite"/>
        </authorList>
    </citation>
    <scope>IDENTIFICATION</scope>
</reference>
<evidence type="ECO:0000259" key="1">
    <source>
        <dbReference type="PROSITE" id="PS51220"/>
    </source>
</evidence>
<dbReference type="AlphaFoldDB" id="A0A183I575"/>
<sequence>MLRQSLFGRGNIPFGGTMEQSSFFKQSPSQACTSDSYVHCDHNSDYFLDNMMRWLQEGVAGAAAFRADAALVVTWYNTASAIVGRSDIDAGQLSTYQAIWLTDQVKYRMNNYLNY</sequence>
<accession>A0A183I575</accession>
<name>A0A183I575_9BILA</name>
<feature type="domain" description="NIDO" evidence="1">
    <location>
        <begin position="22"/>
        <end position="115"/>
    </location>
</feature>
<evidence type="ECO:0000313" key="3">
    <source>
        <dbReference type="Proteomes" id="UP000267606"/>
    </source>
</evidence>